<dbReference type="AlphaFoldDB" id="A0AA52EJ13"/>
<evidence type="ECO:0000256" key="1">
    <source>
        <dbReference type="ARBA" id="ARBA00009990"/>
    </source>
</evidence>
<comment type="similarity">
    <text evidence="1 6">Belongs to the SecB family.</text>
</comment>
<name>A0AA52EJ13_9PROT</name>
<dbReference type="GO" id="GO:0015031">
    <property type="term" value="P:protein transport"/>
    <property type="evidence" value="ECO:0007669"/>
    <property type="project" value="UniProtKB-UniRule"/>
</dbReference>
<dbReference type="NCBIfam" id="TIGR00809">
    <property type="entry name" value="secB"/>
    <property type="match status" value="1"/>
</dbReference>
<dbReference type="SUPFAM" id="SSF54611">
    <property type="entry name" value="SecB-like"/>
    <property type="match status" value="1"/>
</dbReference>
<dbReference type="PANTHER" id="PTHR36918:SF1">
    <property type="entry name" value="PROTEIN-EXPORT PROTEIN SECB"/>
    <property type="match status" value="1"/>
</dbReference>
<dbReference type="GO" id="GO:0006457">
    <property type="term" value="P:protein folding"/>
    <property type="evidence" value="ECO:0007669"/>
    <property type="project" value="UniProtKB-UniRule"/>
</dbReference>
<dbReference type="GO" id="GO:0051262">
    <property type="term" value="P:protein tetramerization"/>
    <property type="evidence" value="ECO:0007669"/>
    <property type="project" value="InterPro"/>
</dbReference>
<dbReference type="InterPro" id="IPR003708">
    <property type="entry name" value="SecB"/>
</dbReference>
<comment type="function">
    <text evidence="6">One of the proteins required for the normal export of preproteins out of the cell cytoplasm. It is a molecular chaperone that binds to a subset of precursor proteins, maintaining them in a translocation-competent state. It also specifically binds to its receptor SecA.</text>
</comment>
<comment type="subcellular location">
    <subcellularLocation>
        <location evidence="6">Cytoplasm</location>
    </subcellularLocation>
</comment>
<dbReference type="PANTHER" id="PTHR36918">
    <property type="match status" value="1"/>
</dbReference>
<evidence type="ECO:0000256" key="2">
    <source>
        <dbReference type="ARBA" id="ARBA00022448"/>
    </source>
</evidence>
<evidence type="ECO:0000313" key="8">
    <source>
        <dbReference type="EMBL" id="WND03700.1"/>
    </source>
</evidence>
<sequence>MAEENNQGNAPVGGEENTGPTAGMITQYIKDLSFENPNAPQSLQNNSGQNPAIDVNVNVGVTQINDEVYEVELKISASSKVENDTVAFVVELAYGGLFGLRGIPEDATKAFLLIQAPTMMFPFARQIIATATQDGGYPPLMLDPINFEALFRQQQAQAEAQAADANASAPAGDADVTVN</sequence>
<keyword evidence="5 6" id="KW-0143">Chaperone</keyword>
<dbReference type="KEGG" id="tmk:QGN29_04835"/>
<dbReference type="Pfam" id="PF02556">
    <property type="entry name" value="SecB"/>
    <property type="match status" value="1"/>
</dbReference>
<evidence type="ECO:0000256" key="3">
    <source>
        <dbReference type="ARBA" id="ARBA00022927"/>
    </source>
</evidence>
<gene>
    <name evidence="6 8" type="primary">secB</name>
    <name evidence="8" type="ORF">QGN29_04835</name>
</gene>
<dbReference type="GO" id="GO:0005737">
    <property type="term" value="C:cytoplasm"/>
    <property type="evidence" value="ECO:0007669"/>
    <property type="project" value="UniProtKB-SubCell"/>
</dbReference>
<organism evidence="8 9">
    <name type="scientific">Temperatibacter marinus</name>
    <dbReference type="NCBI Taxonomy" id="1456591"/>
    <lineage>
        <taxon>Bacteria</taxon>
        <taxon>Pseudomonadati</taxon>
        <taxon>Pseudomonadota</taxon>
        <taxon>Alphaproteobacteria</taxon>
        <taxon>Kordiimonadales</taxon>
        <taxon>Temperatibacteraceae</taxon>
        <taxon>Temperatibacter</taxon>
    </lineage>
</organism>
<keyword evidence="3 6" id="KW-0653">Protein transport</keyword>
<dbReference type="EMBL" id="CP123872">
    <property type="protein sequence ID" value="WND03700.1"/>
    <property type="molecule type" value="Genomic_DNA"/>
</dbReference>
<comment type="subunit">
    <text evidence="6">Homotetramer, a dimer of dimers. One homotetramer interacts with 1 SecA dimer.</text>
</comment>
<evidence type="ECO:0000256" key="7">
    <source>
        <dbReference type="SAM" id="MobiDB-lite"/>
    </source>
</evidence>
<dbReference type="RefSeq" id="WP_310799553.1">
    <property type="nucleotide sequence ID" value="NZ_CP123872.1"/>
</dbReference>
<evidence type="ECO:0000313" key="9">
    <source>
        <dbReference type="Proteomes" id="UP001268683"/>
    </source>
</evidence>
<accession>A0AA52EJ13</accession>
<dbReference type="HAMAP" id="MF_00821">
    <property type="entry name" value="SecB"/>
    <property type="match status" value="1"/>
</dbReference>
<feature type="region of interest" description="Disordered" evidence="7">
    <location>
        <begin position="1"/>
        <end position="21"/>
    </location>
</feature>
<keyword evidence="4 6" id="KW-0811">Translocation</keyword>
<dbReference type="Gene3D" id="3.10.420.10">
    <property type="entry name" value="SecB-like"/>
    <property type="match status" value="1"/>
</dbReference>
<dbReference type="Proteomes" id="UP001268683">
    <property type="component" value="Chromosome"/>
</dbReference>
<keyword evidence="9" id="KW-1185">Reference proteome</keyword>
<evidence type="ECO:0000256" key="6">
    <source>
        <dbReference type="HAMAP-Rule" id="MF_00821"/>
    </source>
</evidence>
<dbReference type="GO" id="GO:0051082">
    <property type="term" value="F:unfolded protein binding"/>
    <property type="evidence" value="ECO:0007669"/>
    <property type="project" value="InterPro"/>
</dbReference>
<dbReference type="NCBIfam" id="NF004392">
    <property type="entry name" value="PRK05751.1-3"/>
    <property type="match status" value="1"/>
</dbReference>
<evidence type="ECO:0000256" key="4">
    <source>
        <dbReference type="ARBA" id="ARBA00023010"/>
    </source>
</evidence>
<keyword evidence="6" id="KW-0963">Cytoplasm</keyword>
<dbReference type="InterPro" id="IPR035958">
    <property type="entry name" value="SecB-like_sf"/>
</dbReference>
<dbReference type="PRINTS" id="PR01594">
    <property type="entry name" value="SECBCHAPRONE"/>
</dbReference>
<reference evidence="8" key="1">
    <citation type="submission" date="2023-04" db="EMBL/GenBank/DDBJ databases">
        <title>Complete genome sequence of Temperatibacter marinus.</title>
        <authorList>
            <person name="Rong J.-C."/>
            <person name="Yi M.-L."/>
            <person name="Zhao Q."/>
        </authorList>
    </citation>
    <scope>NUCLEOTIDE SEQUENCE</scope>
    <source>
        <strain evidence="8">NBRC 110045</strain>
    </source>
</reference>
<keyword evidence="2 6" id="KW-0813">Transport</keyword>
<protein>
    <recommendedName>
        <fullName evidence="6">Protein-export protein SecB</fullName>
    </recommendedName>
</protein>
<proteinExistence type="inferred from homology"/>
<evidence type="ECO:0000256" key="5">
    <source>
        <dbReference type="ARBA" id="ARBA00023186"/>
    </source>
</evidence>